<keyword evidence="3" id="KW-1185">Reference proteome</keyword>
<comment type="caution">
    <text evidence="2">The sequence shown here is derived from an EMBL/GenBank/DDBJ whole genome shotgun (WGS) entry which is preliminary data.</text>
</comment>
<evidence type="ECO:0000256" key="1">
    <source>
        <dbReference type="SAM" id="Phobius"/>
    </source>
</evidence>
<protein>
    <submittedName>
        <fullName evidence="2">Uncharacterized protein</fullName>
    </submittedName>
</protein>
<feature type="transmembrane region" description="Helical" evidence="1">
    <location>
        <begin position="12"/>
        <end position="29"/>
    </location>
</feature>
<dbReference type="EMBL" id="JAOTPL010000032">
    <property type="protein sequence ID" value="MCU7695501.1"/>
    <property type="molecule type" value="Genomic_DNA"/>
</dbReference>
<proteinExistence type="predicted"/>
<keyword evidence="1" id="KW-0472">Membrane</keyword>
<keyword evidence="1" id="KW-1133">Transmembrane helix</keyword>
<evidence type="ECO:0000313" key="2">
    <source>
        <dbReference type="EMBL" id="MCU7695501.1"/>
    </source>
</evidence>
<feature type="transmembrane region" description="Helical" evidence="1">
    <location>
        <begin position="41"/>
        <end position="61"/>
    </location>
</feature>
<gene>
    <name evidence="2" type="ORF">OD355_13330</name>
</gene>
<reference evidence="2" key="1">
    <citation type="submission" date="2022-10" db="EMBL/GenBank/DDBJ databases">
        <authorList>
            <person name="Kim H.S."/>
            <person name="Kim J.-S."/>
            <person name="Suh M.K."/>
            <person name="Eom M.K."/>
            <person name="Lee J.-S."/>
        </authorList>
    </citation>
    <scope>NUCLEOTIDE SEQUENCE</scope>
    <source>
        <strain evidence="2">LIP-5</strain>
    </source>
</reference>
<accession>A0AAE3LP01</accession>
<name>A0AAE3LP01_9BACT</name>
<sequence length="246" mass="28716">MTKILTYCFDKWWRPVLVFGLTALIMVLCELTNIHKLQDYSFLLFVLGFLGLIISTIYQLVKRHWRFAILTATIIGVSLVAFFFYSIALFWKDQSMPDTYADNLKIPTNLKINEPLDQTEPTDIADIDFYIFNSFQPGLYSYAVWTKKIESGYCYLKAFEVTHNDPLSADRLKERSRIKVFNSSDTTAKFEMTAREGYSAEGIFTIYEGDWGKPYAARFEVWFVPDNGGKERKLIEKNFKIEGWQR</sequence>
<keyword evidence="1" id="KW-0812">Transmembrane</keyword>
<organism evidence="2 3">
    <name type="scientific">Haoranjiania flava</name>
    <dbReference type="NCBI Taxonomy" id="1856322"/>
    <lineage>
        <taxon>Bacteria</taxon>
        <taxon>Pseudomonadati</taxon>
        <taxon>Bacteroidota</taxon>
        <taxon>Chitinophagia</taxon>
        <taxon>Chitinophagales</taxon>
        <taxon>Chitinophagaceae</taxon>
        <taxon>Haoranjiania</taxon>
    </lineage>
</organism>
<feature type="transmembrane region" description="Helical" evidence="1">
    <location>
        <begin position="67"/>
        <end position="91"/>
    </location>
</feature>
<dbReference type="RefSeq" id="WP_263038988.1">
    <property type="nucleotide sequence ID" value="NZ_JAOTPL010000032.1"/>
</dbReference>
<evidence type="ECO:0000313" key="3">
    <source>
        <dbReference type="Proteomes" id="UP001209317"/>
    </source>
</evidence>
<dbReference type="AlphaFoldDB" id="A0AAE3LP01"/>
<dbReference type="Proteomes" id="UP001209317">
    <property type="component" value="Unassembled WGS sequence"/>
</dbReference>